<comment type="similarity">
    <text evidence="1">Belongs to the peptidase M43B family.</text>
</comment>
<dbReference type="Gene3D" id="3.40.390.10">
    <property type="entry name" value="Collagenase (Catalytic Domain)"/>
    <property type="match status" value="1"/>
</dbReference>
<dbReference type="NCBIfam" id="NF038128">
    <property type="entry name" value="choice_anch_J"/>
    <property type="match status" value="1"/>
</dbReference>
<dbReference type="NCBIfam" id="TIGR04183">
    <property type="entry name" value="Por_Secre_tail"/>
    <property type="match status" value="1"/>
</dbReference>
<feature type="chain" id="PRO_5046083327" evidence="9">
    <location>
        <begin position="22"/>
        <end position="702"/>
    </location>
</feature>
<evidence type="ECO:0000313" key="12">
    <source>
        <dbReference type="EMBL" id="MFA1772224.1"/>
    </source>
</evidence>
<evidence type="ECO:0000256" key="8">
    <source>
        <dbReference type="ARBA" id="ARBA00023157"/>
    </source>
</evidence>
<dbReference type="Pfam" id="PF05572">
    <property type="entry name" value="Peptidase_M43"/>
    <property type="match status" value="1"/>
</dbReference>
<evidence type="ECO:0000256" key="7">
    <source>
        <dbReference type="ARBA" id="ARBA00023049"/>
    </source>
</evidence>
<evidence type="ECO:0000256" key="5">
    <source>
        <dbReference type="ARBA" id="ARBA00022801"/>
    </source>
</evidence>
<proteinExistence type="inferred from homology"/>
<accession>A0ABV4RGL8</accession>
<gene>
    <name evidence="12" type="ORF">ACD591_13065</name>
</gene>
<dbReference type="InterPro" id="IPR008754">
    <property type="entry name" value="Peptidase_M43"/>
</dbReference>
<dbReference type="PANTHER" id="PTHR47466:SF1">
    <property type="entry name" value="METALLOPROTEASE MEP1 (AFU_ORTHOLOGUE AFUA_1G07730)-RELATED"/>
    <property type="match status" value="1"/>
</dbReference>
<dbReference type="Gene3D" id="2.60.40.10">
    <property type="entry name" value="Immunoglobulins"/>
    <property type="match status" value="1"/>
</dbReference>
<keyword evidence="6" id="KW-0862">Zinc</keyword>
<dbReference type="EMBL" id="JBGOGF010000006">
    <property type="protein sequence ID" value="MFA1772224.1"/>
    <property type="molecule type" value="Genomic_DNA"/>
</dbReference>
<feature type="domain" description="Secretion system C-terminal sorting" evidence="11">
    <location>
        <begin position="628"/>
        <end position="698"/>
    </location>
</feature>
<feature type="signal peptide" evidence="9">
    <location>
        <begin position="1"/>
        <end position="21"/>
    </location>
</feature>
<evidence type="ECO:0000256" key="9">
    <source>
        <dbReference type="SAM" id="SignalP"/>
    </source>
</evidence>
<evidence type="ECO:0000256" key="3">
    <source>
        <dbReference type="ARBA" id="ARBA00022723"/>
    </source>
</evidence>
<keyword evidence="5" id="KW-0378">Hydrolase</keyword>
<protein>
    <submittedName>
        <fullName evidence="12">M43 family zinc metalloprotease</fullName>
    </submittedName>
</protein>
<reference evidence="12 13" key="1">
    <citation type="submission" date="2024-08" db="EMBL/GenBank/DDBJ databases">
        <authorList>
            <person name="Wei W."/>
        </authorList>
    </citation>
    <scope>NUCLEOTIDE SEQUENCE [LARGE SCALE GENOMIC DNA]</scope>
    <source>
        <strain evidence="12 13">XU2</strain>
    </source>
</reference>
<evidence type="ECO:0000256" key="1">
    <source>
        <dbReference type="ARBA" id="ARBA00008721"/>
    </source>
</evidence>
<keyword evidence="3" id="KW-0479">Metal-binding</keyword>
<evidence type="ECO:0000313" key="13">
    <source>
        <dbReference type="Proteomes" id="UP001570846"/>
    </source>
</evidence>
<keyword evidence="4 9" id="KW-0732">Signal</keyword>
<organism evidence="12 13">
    <name type="scientific">Rufibacter glacialis</name>
    <dbReference type="NCBI Taxonomy" id="1259555"/>
    <lineage>
        <taxon>Bacteria</taxon>
        <taxon>Pseudomonadati</taxon>
        <taxon>Bacteroidota</taxon>
        <taxon>Cytophagia</taxon>
        <taxon>Cytophagales</taxon>
        <taxon>Hymenobacteraceae</taxon>
        <taxon>Rufibacter</taxon>
    </lineage>
</organism>
<dbReference type="Proteomes" id="UP001570846">
    <property type="component" value="Unassembled WGS sequence"/>
</dbReference>
<dbReference type="InterPro" id="IPR013783">
    <property type="entry name" value="Ig-like_fold"/>
</dbReference>
<dbReference type="GO" id="GO:0008237">
    <property type="term" value="F:metallopeptidase activity"/>
    <property type="evidence" value="ECO:0007669"/>
    <property type="project" value="UniProtKB-KW"/>
</dbReference>
<comment type="caution">
    <text evidence="12">The sequence shown here is derived from an EMBL/GenBank/DDBJ whole genome shotgun (WGS) entry which is preliminary data.</text>
</comment>
<keyword evidence="2" id="KW-0645">Protease</keyword>
<evidence type="ECO:0000259" key="10">
    <source>
        <dbReference type="Pfam" id="PF05572"/>
    </source>
</evidence>
<evidence type="ECO:0000256" key="4">
    <source>
        <dbReference type="ARBA" id="ARBA00022729"/>
    </source>
</evidence>
<keyword evidence="7 12" id="KW-0482">Metalloprotease</keyword>
<evidence type="ECO:0000259" key="11">
    <source>
        <dbReference type="Pfam" id="PF18962"/>
    </source>
</evidence>
<name>A0ABV4RGL8_9BACT</name>
<feature type="domain" description="Peptidase M43 pregnancy-associated plasma-A" evidence="10">
    <location>
        <begin position="167"/>
        <end position="308"/>
    </location>
</feature>
<sequence length="702" mass="76795">MAQKLLFALVFLYLGVTSAWGQTRACGTMQHLAHLEKSRPALKAQVQQQARMAATGQKQTNEKKLLGGVVTIPVVVHVVYNTSTQNISDAQIKSQIEALNRDFRRLNADAVNTPDLFKGVAADAEIEFCLAQRTPDGEPTNGITRTATTKPDFGVGDSMKFAALGGKEAWNTSQYLNIWVVRFHKDEKVLGFAQFPNVGSPLTDGVVIDYRYFGTTGTVVRPFNLGRTTTHEVGHWLNLFHIWGDEPCGNDQVDDTPTQQEENTDCPTFPKASCNNTSDMFMNFMDYTNDACMNLFTIGQKNVMQKTLNTFRAGLLTSPGCKAVQVPDLDAALIEVTSPGQVLCAPSFTPTVVLRNKGSQTLTAAQIQYRVDNGPTQTYSWTGSLASFQNAILSLPALTTTPGAHTITYSIVSRNNAATDADAGNNTITASFQTLGRTLSLQEGFESSTFPPAGWRIINPNRDLTWERTTKAAKTGVASAVMRNIDYEANGLVDELVLPPLDLSTRSTPRLSFQLAYALLSESGFSDTLEVWASADCGTTYQRLYQKAGQALTTATPYFTEDEFVPTAAQWRQETVDLGAFASAKTVLVKFRHVTDFENNLYLDDVKVDGDPLGAQEEQALKALQVAPNPTTGQVYITSPEALITSIQVCDAVGKVVQEITSPKHVKRLPLPISLPYQTNGLYLIKMVTDKGVVVRRVLLLR</sequence>
<keyword evidence="8" id="KW-1015">Disulfide bond</keyword>
<evidence type="ECO:0000256" key="6">
    <source>
        <dbReference type="ARBA" id="ARBA00022833"/>
    </source>
</evidence>
<dbReference type="InterPro" id="IPR026444">
    <property type="entry name" value="Secre_tail"/>
</dbReference>
<dbReference type="Pfam" id="PF18962">
    <property type="entry name" value="Por_Secre_tail"/>
    <property type="match status" value="1"/>
</dbReference>
<dbReference type="RefSeq" id="WP_188686383.1">
    <property type="nucleotide sequence ID" value="NZ_BMMG01000001.1"/>
</dbReference>
<dbReference type="PANTHER" id="PTHR47466">
    <property type="match status" value="1"/>
</dbReference>
<evidence type="ECO:0000256" key="2">
    <source>
        <dbReference type="ARBA" id="ARBA00022670"/>
    </source>
</evidence>
<dbReference type="CDD" id="cd04275">
    <property type="entry name" value="ZnMc_pappalysin_like"/>
    <property type="match status" value="1"/>
</dbReference>
<dbReference type="InterPro" id="IPR024079">
    <property type="entry name" value="MetalloPept_cat_dom_sf"/>
</dbReference>
<keyword evidence="13" id="KW-1185">Reference proteome</keyword>
<dbReference type="SUPFAM" id="SSF55486">
    <property type="entry name" value="Metalloproteases ('zincins'), catalytic domain"/>
    <property type="match status" value="1"/>
</dbReference>